<dbReference type="EMBL" id="JAVFWL010000003">
    <property type="protein sequence ID" value="KAK6740120.1"/>
    <property type="molecule type" value="Genomic_DNA"/>
</dbReference>
<protein>
    <submittedName>
        <fullName evidence="1">Uncharacterized protein</fullName>
    </submittedName>
</protein>
<organism evidence="1 2">
    <name type="scientific">Necator americanus</name>
    <name type="common">Human hookworm</name>
    <dbReference type="NCBI Taxonomy" id="51031"/>
    <lineage>
        <taxon>Eukaryota</taxon>
        <taxon>Metazoa</taxon>
        <taxon>Ecdysozoa</taxon>
        <taxon>Nematoda</taxon>
        <taxon>Chromadorea</taxon>
        <taxon>Rhabditida</taxon>
        <taxon>Rhabditina</taxon>
        <taxon>Rhabditomorpha</taxon>
        <taxon>Strongyloidea</taxon>
        <taxon>Ancylostomatidae</taxon>
        <taxon>Bunostominae</taxon>
        <taxon>Necator</taxon>
    </lineage>
</organism>
<keyword evidence="2" id="KW-1185">Reference proteome</keyword>
<evidence type="ECO:0000313" key="1">
    <source>
        <dbReference type="EMBL" id="KAK6740120.1"/>
    </source>
</evidence>
<evidence type="ECO:0000313" key="2">
    <source>
        <dbReference type="Proteomes" id="UP001303046"/>
    </source>
</evidence>
<dbReference type="Proteomes" id="UP001303046">
    <property type="component" value="Unassembled WGS sequence"/>
</dbReference>
<reference evidence="1 2" key="1">
    <citation type="submission" date="2023-08" db="EMBL/GenBank/DDBJ databases">
        <title>A Necator americanus chromosomal reference genome.</title>
        <authorList>
            <person name="Ilik V."/>
            <person name="Petrzelkova K.J."/>
            <person name="Pardy F."/>
            <person name="Fuh T."/>
            <person name="Niatou-Singa F.S."/>
            <person name="Gouil Q."/>
            <person name="Baker L."/>
            <person name="Ritchie M.E."/>
            <person name="Jex A.R."/>
            <person name="Gazzola D."/>
            <person name="Li H."/>
            <person name="Toshio Fujiwara R."/>
            <person name="Zhan B."/>
            <person name="Aroian R.V."/>
            <person name="Pafco B."/>
            <person name="Schwarz E.M."/>
        </authorList>
    </citation>
    <scope>NUCLEOTIDE SEQUENCE [LARGE SCALE GENOMIC DNA]</scope>
    <source>
        <strain evidence="1 2">Aroian</strain>
        <tissue evidence="1">Whole animal</tissue>
    </source>
</reference>
<comment type="caution">
    <text evidence="1">The sequence shown here is derived from an EMBL/GenBank/DDBJ whole genome shotgun (WGS) entry which is preliminary data.</text>
</comment>
<name>A0ABR1CPY5_NECAM</name>
<gene>
    <name evidence="1" type="primary">Necator_chrIII.g9301</name>
    <name evidence="1" type="ORF">RB195_008536</name>
</gene>
<sequence>MLRTIDHSRRHLTDPLPTALRQHVAMNVFANECSECIAVEEASCQRLVNNDSPPHGLVEVTLDVALRQVFQTEKDLDSSDGSDLHIRWNVHRLSSLHTVYHNLRLFKTFLILKMKERSSADMGIALSHACGSVHRLLRAKGLATRRERSFAIDNAGGKKSYTTIASSGTPWPKVVAISRRSGPKFGLRDGVQKDCVTAWNVHDKLGTISEIHQGIVGVSFEAQTEEDSGINALRDKYIKVPQGPPQVCNIPLMTLLSEEGIAPIFVMRWIVAERFYLDLFRLSTFVSTPITSTGEVPPHILHSEVLVAIKNMKPGRAPEPDLI</sequence>
<accession>A0ABR1CPY5</accession>
<proteinExistence type="predicted"/>